<dbReference type="RefSeq" id="WP_091083903.1">
    <property type="nucleotide sequence ID" value="NZ_FNRD01000001.1"/>
</dbReference>
<dbReference type="Proteomes" id="UP000198951">
    <property type="component" value="Unassembled WGS sequence"/>
</dbReference>
<protein>
    <submittedName>
        <fullName evidence="1">Uncharacterized protein</fullName>
    </submittedName>
</protein>
<dbReference type="EMBL" id="FNRD01000001">
    <property type="protein sequence ID" value="SDZ94405.1"/>
    <property type="molecule type" value="Genomic_DNA"/>
</dbReference>
<evidence type="ECO:0000313" key="1">
    <source>
        <dbReference type="EMBL" id="SDZ94405.1"/>
    </source>
</evidence>
<sequence length="139" mass="15607">MANKKTSDKKSTSAFDSIKNFIENVTENVIEGTTVVTDKIKDSSAKAYVASAELAEEASQRIHLYTDKVSLQKEEKSIIERQKEITVDFGGKSLAHYIKTDTLHKPFLNTAEIATLVEEYKGNQKNLISIEKKIKKLNN</sequence>
<name>A0A1H3X4S4_9FLAO</name>
<proteinExistence type="predicted"/>
<gene>
    <name evidence="1" type="ORF">SAMN05443667_101381</name>
</gene>
<accession>A0A1H3X4S4</accession>
<dbReference type="AlphaFoldDB" id="A0A1H3X4S4"/>
<keyword evidence="2" id="KW-1185">Reference proteome</keyword>
<reference evidence="2" key="1">
    <citation type="submission" date="2016-10" db="EMBL/GenBank/DDBJ databases">
        <authorList>
            <person name="Varghese N."/>
            <person name="Submissions S."/>
        </authorList>
    </citation>
    <scope>NUCLEOTIDE SEQUENCE [LARGE SCALE GENOMIC DNA]</scope>
    <source>
        <strain evidence="2">DSM 22376</strain>
    </source>
</reference>
<organism evidence="1 2">
    <name type="scientific">Flavobacterium gillisiae</name>
    <dbReference type="NCBI Taxonomy" id="150146"/>
    <lineage>
        <taxon>Bacteria</taxon>
        <taxon>Pseudomonadati</taxon>
        <taxon>Bacteroidota</taxon>
        <taxon>Flavobacteriia</taxon>
        <taxon>Flavobacteriales</taxon>
        <taxon>Flavobacteriaceae</taxon>
        <taxon>Flavobacterium</taxon>
    </lineage>
</organism>
<evidence type="ECO:0000313" key="2">
    <source>
        <dbReference type="Proteomes" id="UP000198951"/>
    </source>
</evidence>
<dbReference type="STRING" id="150146.SAMN05443667_101381"/>